<dbReference type="InterPro" id="IPR044646">
    <property type="entry name" value="EMB1417-like"/>
</dbReference>
<dbReference type="Proteomes" id="UP001293593">
    <property type="component" value="Unassembled WGS sequence"/>
</dbReference>
<accession>A0AAE1J0G3</accession>
<keyword evidence="3" id="KW-1185">Reference proteome</keyword>
<dbReference type="AlphaFoldDB" id="A0AAE1J0G3"/>
<comment type="caution">
    <text evidence="2">The sequence shown here is derived from an EMBL/GenBank/DDBJ whole genome shotgun (WGS) entry which is preliminary data.</text>
</comment>
<feature type="region of interest" description="Disordered" evidence="1">
    <location>
        <begin position="143"/>
        <end position="169"/>
    </location>
</feature>
<dbReference type="PANTHER" id="PTHR46782">
    <property type="entry name" value="OS01G0757700 PROTEIN"/>
    <property type="match status" value="1"/>
</dbReference>
<name>A0AAE1J0G3_9FABA</name>
<evidence type="ECO:0000256" key="1">
    <source>
        <dbReference type="SAM" id="MobiDB-lite"/>
    </source>
</evidence>
<reference evidence="2" key="1">
    <citation type="submission" date="2023-10" db="EMBL/GenBank/DDBJ databases">
        <title>Chromosome-level genome of the transformable northern wattle, Acacia crassicarpa.</title>
        <authorList>
            <person name="Massaro I."/>
            <person name="Sinha N.R."/>
            <person name="Poethig S."/>
            <person name="Leichty A.R."/>
        </authorList>
    </citation>
    <scope>NUCLEOTIDE SEQUENCE</scope>
    <source>
        <strain evidence="2">Acra3RX</strain>
        <tissue evidence="2">Leaf</tissue>
    </source>
</reference>
<sequence length="169" mass="18880">MVNCYFVRRIFSGALLFERIFSGALLFGDRISKPIVYVSHKKNYSRSALVVPLIQSFLSHNGGALGRPRVLENKGKGKVWKEGAPPRQRRDSAQSRQKALSLIRIVFELPNEKEAVYGALDKWMAWGTDPIDCNCKGFKNLKEKGPVGSAKSSGKVDVKQRSRNNNGDL</sequence>
<organism evidence="2 3">
    <name type="scientific">Acacia crassicarpa</name>
    <name type="common">northern wattle</name>
    <dbReference type="NCBI Taxonomy" id="499986"/>
    <lineage>
        <taxon>Eukaryota</taxon>
        <taxon>Viridiplantae</taxon>
        <taxon>Streptophyta</taxon>
        <taxon>Embryophyta</taxon>
        <taxon>Tracheophyta</taxon>
        <taxon>Spermatophyta</taxon>
        <taxon>Magnoliopsida</taxon>
        <taxon>eudicotyledons</taxon>
        <taxon>Gunneridae</taxon>
        <taxon>Pentapetalae</taxon>
        <taxon>rosids</taxon>
        <taxon>fabids</taxon>
        <taxon>Fabales</taxon>
        <taxon>Fabaceae</taxon>
        <taxon>Caesalpinioideae</taxon>
        <taxon>mimosoid clade</taxon>
        <taxon>Acacieae</taxon>
        <taxon>Acacia</taxon>
    </lineage>
</organism>
<evidence type="ECO:0000313" key="3">
    <source>
        <dbReference type="Proteomes" id="UP001293593"/>
    </source>
</evidence>
<dbReference type="PANTHER" id="PTHR46782:SF2">
    <property type="entry name" value="OS07G0545900 PROTEIN"/>
    <property type="match status" value="1"/>
</dbReference>
<gene>
    <name evidence="2" type="ORF">QN277_005810</name>
</gene>
<proteinExistence type="predicted"/>
<protein>
    <submittedName>
        <fullName evidence="2">Uncharacterized protein</fullName>
    </submittedName>
</protein>
<evidence type="ECO:0000313" key="2">
    <source>
        <dbReference type="EMBL" id="KAK4259484.1"/>
    </source>
</evidence>
<dbReference type="EMBL" id="JAWXYG010000011">
    <property type="protein sequence ID" value="KAK4259484.1"/>
    <property type="molecule type" value="Genomic_DNA"/>
</dbReference>